<sequence length="203" mass="22817">SIRDSVLIETFANAVRGMKLSNIGNNEKIIIIGAGSIGLSFLNTLIAEKNPEYIIVIEPHEFLRERAKEIGATEVFPPKIVKVKKFMKSHGNSTFIFDCAGTEATIKMSMDLVQKGGTILLEGIHKGSIDFPIFTINSKEICFKGCLGHDREDILEAIKLFEEKNVNPKHFITNVVPLNKIQTAFERFLEPEERNFIKILVEI</sequence>
<dbReference type="GO" id="GO:0016491">
    <property type="term" value="F:oxidoreductase activity"/>
    <property type="evidence" value="ECO:0007669"/>
    <property type="project" value="UniProtKB-KW"/>
</dbReference>
<organism evidence="3">
    <name type="scientific">marine sediment metagenome</name>
    <dbReference type="NCBI Taxonomy" id="412755"/>
    <lineage>
        <taxon>unclassified sequences</taxon>
        <taxon>metagenomes</taxon>
        <taxon>ecological metagenomes</taxon>
    </lineage>
</organism>
<gene>
    <name evidence="3" type="ORF">S01H4_37768</name>
</gene>
<dbReference type="AlphaFoldDB" id="X1C3N6"/>
<reference evidence="3" key="1">
    <citation type="journal article" date="2014" name="Front. Microbiol.">
        <title>High frequency of phylogenetically diverse reductive dehalogenase-homologous genes in deep subseafloor sedimentary metagenomes.</title>
        <authorList>
            <person name="Kawai M."/>
            <person name="Futagami T."/>
            <person name="Toyoda A."/>
            <person name="Takaki Y."/>
            <person name="Nishi S."/>
            <person name="Hori S."/>
            <person name="Arai W."/>
            <person name="Tsubouchi T."/>
            <person name="Morono Y."/>
            <person name="Uchiyama I."/>
            <person name="Ito T."/>
            <person name="Fujiyama A."/>
            <person name="Inagaki F."/>
            <person name="Takami H."/>
        </authorList>
    </citation>
    <scope>NUCLEOTIDE SEQUENCE</scope>
    <source>
        <strain evidence="3">Expedition CK06-06</strain>
    </source>
</reference>
<name>X1C3N6_9ZZZZ</name>
<evidence type="ECO:0000313" key="3">
    <source>
        <dbReference type="EMBL" id="GAH02696.1"/>
    </source>
</evidence>
<dbReference type="InterPro" id="IPR050129">
    <property type="entry name" value="Zn_alcohol_dh"/>
</dbReference>
<proteinExistence type="predicted"/>
<feature type="non-terminal residue" evidence="3">
    <location>
        <position position="1"/>
    </location>
</feature>
<dbReference type="Pfam" id="PF00107">
    <property type="entry name" value="ADH_zinc_N"/>
    <property type="match status" value="1"/>
</dbReference>
<feature type="domain" description="Alcohol dehydrogenase-like C-terminal" evidence="2">
    <location>
        <begin position="53"/>
        <end position="162"/>
    </location>
</feature>
<comment type="caution">
    <text evidence="3">The sequence shown here is derived from an EMBL/GenBank/DDBJ whole genome shotgun (WGS) entry which is preliminary data.</text>
</comment>
<evidence type="ECO:0000259" key="2">
    <source>
        <dbReference type="Pfam" id="PF00107"/>
    </source>
</evidence>
<dbReference type="InterPro" id="IPR013149">
    <property type="entry name" value="ADH-like_C"/>
</dbReference>
<evidence type="ECO:0000256" key="1">
    <source>
        <dbReference type="ARBA" id="ARBA00023002"/>
    </source>
</evidence>
<keyword evidence="1" id="KW-0560">Oxidoreductase</keyword>
<dbReference type="EMBL" id="BART01020311">
    <property type="protein sequence ID" value="GAH02696.1"/>
    <property type="molecule type" value="Genomic_DNA"/>
</dbReference>
<protein>
    <recommendedName>
        <fullName evidence="2">Alcohol dehydrogenase-like C-terminal domain-containing protein</fullName>
    </recommendedName>
</protein>
<dbReference type="Gene3D" id="3.90.180.10">
    <property type="entry name" value="Medium-chain alcohol dehydrogenases, catalytic domain"/>
    <property type="match status" value="1"/>
</dbReference>
<dbReference type="InterPro" id="IPR036291">
    <property type="entry name" value="NAD(P)-bd_dom_sf"/>
</dbReference>
<accession>X1C3N6</accession>
<dbReference type="Gene3D" id="3.40.50.720">
    <property type="entry name" value="NAD(P)-binding Rossmann-like Domain"/>
    <property type="match status" value="1"/>
</dbReference>
<dbReference type="PANTHER" id="PTHR43401">
    <property type="entry name" value="L-THREONINE 3-DEHYDROGENASE"/>
    <property type="match status" value="1"/>
</dbReference>
<dbReference type="PANTHER" id="PTHR43401:SF2">
    <property type="entry name" value="L-THREONINE 3-DEHYDROGENASE"/>
    <property type="match status" value="1"/>
</dbReference>
<dbReference type="SUPFAM" id="SSF51735">
    <property type="entry name" value="NAD(P)-binding Rossmann-fold domains"/>
    <property type="match status" value="1"/>
</dbReference>